<accession>A0A0V1BR77</accession>
<gene>
    <name evidence="1" type="ORF">T01_6583</name>
</gene>
<dbReference type="EMBL" id="JYDH01000019">
    <property type="protein sequence ID" value="KRY39345.1"/>
    <property type="molecule type" value="Genomic_DNA"/>
</dbReference>
<keyword evidence="2" id="KW-1185">Reference proteome</keyword>
<evidence type="ECO:0000313" key="2">
    <source>
        <dbReference type="Proteomes" id="UP000054776"/>
    </source>
</evidence>
<dbReference type="InParanoid" id="A0A0V1BR77"/>
<protein>
    <submittedName>
        <fullName evidence="1">Uncharacterized protein</fullName>
    </submittedName>
</protein>
<reference evidence="1 2" key="1">
    <citation type="submission" date="2015-01" db="EMBL/GenBank/DDBJ databases">
        <title>Evolution of Trichinella species and genotypes.</title>
        <authorList>
            <person name="Korhonen P.K."/>
            <person name="Edoardo P."/>
            <person name="Giuseppe L.R."/>
            <person name="Gasser R.B."/>
        </authorList>
    </citation>
    <scope>NUCLEOTIDE SEQUENCE [LARGE SCALE GENOMIC DNA]</scope>
    <source>
        <strain evidence="1">ISS3</strain>
    </source>
</reference>
<comment type="caution">
    <text evidence="1">The sequence shown here is derived from an EMBL/GenBank/DDBJ whole genome shotgun (WGS) entry which is preliminary data.</text>
</comment>
<dbReference type="AlphaFoldDB" id="A0A0V1BR77"/>
<dbReference type="OrthoDB" id="10510402at2759"/>
<name>A0A0V1BR77_TRISP</name>
<proteinExistence type="predicted"/>
<organism evidence="1 2">
    <name type="scientific">Trichinella spiralis</name>
    <name type="common">Trichina worm</name>
    <dbReference type="NCBI Taxonomy" id="6334"/>
    <lineage>
        <taxon>Eukaryota</taxon>
        <taxon>Metazoa</taxon>
        <taxon>Ecdysozoa</taxon>
        <taxon>Nematoda</taxon>
        <taxon>Enoplea</taxon>
        <taxon>Dorylaimia</taxon>
        <taxon>Trichinellida</taxon>
        <taxon>Trichinellidae</taxon>
        <taxon>Trichinella</taxon>
    </lineage>
</organism>
<evidence type="ECO:0000313" key="1">
    <source>
        <dbReference type="EMBL" id="KRY39345.1"/>
    </source>
</evidence>
<dbReference type="Proteomes" id="UP000054776">
    <property type="component" value="Unassembled WGS sequence"/>
</dbReference>
<sequence length="97" mass="11393">MYILNIILGNDCDVKAECISWKHYSSSVIYYIMSYFETVKFQQSSTISATSQAKDRQVRITKFTSSRLHQIPLYSQILRVRASFNLAIESRRKQFDK</sequence>